<dbReference type="Pfam" id="PF00126">
    <property type="entry name" value="HTH_1"/>
    <property type="match status" value="1"/>
</dbReference>
<dbReference type="PANTHER" id="PTHR30126">
    <property type="entry name" value="HTH-TYPE TRANSCRIPTIONAL REGULATOR"/>
    <property type="match status" value="1"/>
</dbReference>
<sequence>MVTFKQLEALYWISQLGSFEAAADKLHMSQSAISKRIAELEETFNVAMFDRTRRTSRLTPKGALLLAHASDLLMRRDQMLGEVSDKSALVGRFRLGVTELTAMTWLPALVERVNAVYPRLQLEPSVDVGSGLFRQLEQDQLDLIVAPAVYADPRFVSLELQSVRNVWMCSPRLLDSNRVWSLAELADQKLLTQGTSSGAGLHYQRWFATQGVDFARTINVNNLLAQVGLTTSGLGIAYLPRDCLAHLLDRGDLCELQCEPALPDAPYITLHRADRWVGVSAEIAEMAQQLCDFSKLLIAR</sequence>
<keyword evidence="4" id="KW-0804">Transcription</keyword>
<dbReference type="PANTHER" id="PTHR30126:SF77">
    <property type="entry name" value="TRANSCRIPTIONAL REGULATORY PROTEIN"/>
    <property type="match status" value="1"/>
</dbReference>
<reference evidence="6 7" key="1">
    <citation type="submission" date="2020-04" db="EMBL/GenBank/DDBJ databases">
        <title>Molecular characterization of pseudomonads from Agaricus bisporus reveal novel blotch 2 pathogens in Western Europe.</title>
        <authorList>
            <person name="Taparia T."/>
            <person name="Krijger M."/>
            <person name="Haynes E."/>
            <person name="Elpinstone J.G."/>
            <person name="Noble R."/>
            <person name="Van Der Wolf J."/>
        </authorList>
    </citation>
    <scope>NUCLEOTIDE SEQUENCE [LARGE SCALE GENOMIC DNA]</scope>
    <source>
        <strain evidence="6 7">IPO3738</strain>
    </source>
</reference>
<feature type="domain" description="HTH lysR-type" evidence="5">
    <location>
        <begin position="2"/>
        <end position="59"/>
    </location>
</feature>
<dbReference type="Gene3D" id="1.10.10.10">
    <property type="entry name" value="Winged helix-like DNA-binding domain superfamily/Winged helix DNA-binding domain"/>
    <property type="match status" value="1"/>
</dbReference>
<dbReference type="CDD" id="cd05466">
    <property type="entry name" value="PBP2_LTTR_substrate"/>
    <property type="match status" value="1"/>
</dbReference>
<evidence type="ECO:0000313" key="6">
    <source>
        <dbReference type="EMBL" id="NWC12684.1"/>
    </source>
</evidence>
<dbReference type="GeneID" id="57663817"/>
<dbReference type="SUPFAM" id="SSF53850">
    <property type="entry name" value="Periplasmic binding protein-like II"/>
    <property type="match status" value="1"/>
</dbReference>
<gene>
    <name evidence="6" type="ORF">HX845_03420</name>
</gene>
<evidence type="ECO:0000256" key="2">
    <source>
        <dbReference type="ARBA" id="ARBA00023015"/>
    </source>
</evidence>
<comment type="similarity">
    <text evidence="1">Belongs to the LysR transcriptional regulatory family.</text>
</comment>
<dbReference type="InterPro" id="IPR005119">
    <property type="entry name" value="LysR_subst-bd"/>
</dbReference>
<dbReference type="Gene3D" id="3.40.190.10">
    <property type="entry name" value="Periplasmic binding protein-like II"/>
    <property type="match status" value="2"/>
</dbReference>
<keyword evidence="3" id="KW-0238">DNA-binding</keyword>
<dbReference type="GO" id="GO:0000976">
    <property type="term" value="F:transcription cis-regulatory region binding"/>
    <property type="evidence" value="ECO:0007669"/>
    <property type="project" value="TreeGrafter"/>
</dbReference>
<dbReference type="GO" id="GO:0003700">
    <property type="term" value="F:DNA-binding transcription factor activity"/>
    <property type="evidence" value="ECO:0007669"/>
    <property type="project" value="InterPro"/>
</dbReference>
<name>A0A7Y7XUS8_9PSED</name>
<dbReference type="PROSITE" id="PS50931">
    <property type="entry name" value="HTH_LYSR"/>
    <property type="match status" value="1"/>
</dbReference>
<proteinExistence type="inferred from homology"/>
<protein>
    <submittedName>
        <fullName evidence="6">LysR family transcriptional regulator</fullName>
    </submittedName>
</protein>
<dbReference type="SUPFAM" id="SSF46785">
    <property type="entry name" value="Winged helix' DNA-binding domain"/>
    <property type="match status" value="1"/>
</dbReference>
<dbReference type="FunFam" id="1.10.10.10:FF:000001">
    <property type="entry name" value="LysR family transcriptional regulator"/>
    <property type="match status" value="1"/>
</dbReference>
<evidence type="ECO:0000313" key="7">
    <source>
        <dbReference type="Proteomes" id="UP000517547"/>
    </source>
</evidence>
<dbReference type="InterPro" id="IPR036388">
    <property type="entry name" value="WH-like_DNA-bd_sf"/>
</dbReference>
<dbReference type="AlphaFoldDB" id="A0A7Y7XUS8"/>
<evidence type="ECO:0000256" key="3">
    <source>
        <dbReference type="ARBA" id="ARBA00023125"/>
    </source>
</evidence>
<evidence type="ECO:0000256" key="1">
    <source>
        <dbReference type="ARBA" id="ARBA00009437"/>
    </source>
</evidence>
<comment type="caution">
    <text evidence="6">The sequence shown here is derived from an EMBL/GenBank/DDBJ whole genome shotgun (WGS) entry which is preliminary data.</text>
</comment>
<keyword evidence="2" id="KW-0805">Transcription regulation</keyword>
<evidence type="ECO:0000259" key="5">
    <source>
        <dbReference type="PROSITE" id="PS50931"/>
    </source>
</evidence>
<dbReference type="RefSeq" id="WP_017128149.1">
    <property type="nucleotide sequence ID" value="NZ_JACAOK010000003.1"/>
</dbReference>
<dbReference type="EMBL" id="JACAQE010000001">
    <property type="protein sequence ID" value="NWC12684.1"/>
    <property type="molecule type" value="Genomic_DNA"/>
</dbReference>
<organism evidence="6 7">
    <name type="scientific">Pseudomonas gingeri</name>
    <dbReference type="NCBI Taxonomy" id="117681"/>
    <lineage>
        <taxon>Bacteria</taxon>
        <taxon>Pseudomonadati</taxon>
        <taxon>Pseudomonadota</taxon>
        <taxon>Gammaproteobacteria</taxon>
        <taxon>Pseudomonadales</taxon>
        <taxon>Pseudomonadaceae</taxon>
        <taxon>Pseudomonas</taxon>
    </lineage>
</organism>
<dbReference type="InterPro" id="IPR036390">
    <property type="entry name" value="WH_DNA-bd_sf"/>
</dbReference>
<dbReference type="PRINTS" id="PR00039">
    <property type="entry name" value="HTHLYSR"/>
</dbReference>
<evidence type="ECO:0000256" key="4">
    <source>
        <dbReference type="ARBA" id="ARBA00023163"/>
    </source>
</evidence>
<dbReference type="Proteomes" id="UP000517547">
    <property type="component" value="Unassembled WGS sequence"/>
</dbReference>
<dbReference type="InterPro" id="IPR000847">
    <property type="entry name" value="LysR_HTH_N"/>
</dbReference>
<dbReference type="Pfam" id="PF03466">
    <property type="entry name" value="LysR_substrate"/>
    <property type="match status" value="1"/>
</dbReference>
<accession>A0A7Y7XUS8</accession>